<feature type="domain" description="DUF6699" evidence="2">
    <location>
        <begin position="83"/>
        <end position="238"/>
    </location>
</feature>
<keyword evidence="4" id="KW-1185">Reference proteome</keyword>
<feature type="compositionally biased region" description="Basic and acidic residues" evidence="1">
    <location>
        <begin position="191"/>
        <end position="207"/>
    </location>
</feature>
<dbReference type="InterPro" id="IPR046522">
    <property type="entry name" value="DUF6699"/>
</dbReference>
<dbReference type="AlphaFoldDB" id="A0AAD7FU96"/>
<protein>
    <recommendedName>
        <fullName evidence="2">DUF6699 domain-containing protein</fullName>
    </recommendedName>
</protein>
<gene>
    <name evidence="3" type="ORF">FB45DRAFT_279039</name>
</gene>
<evidence type="ECO:0000256" key="1">
    <source>
        <dbReference type="SAM" id="MobiDB-lite"/>
    </source>
</evidence>
<dbReference type="Pfam" id="PF20415">
    <property type="entry name" value="DUF6699"/>
    <property type="match status" value="1"/>
</dbReference>
<accession>A0AAD7FU96</accession>
<sequence>MPAPRSYSRFGSQSLGRTSYYAQWQWPPLMLAGRTPTNQVADPLPPPAPAPRLPVVCYHPPIQPPILVSPLLVRHRSTLHPYLNWNISTSPLRATQRYGPLESPPLSIQPNIHLLSQTATLPPLKSLHIIITSSSSSSSSLGKLDALHVERTDRDYLTVGDVLNAIHQHISRPLVWHDIIDMSADKWERASRSLQDRAQDAAARPRGDDEDEDDPRRELVLQRLDLLDGHLLFDGIQPCPQVGRTYFRLSLT</sequence>
<name>A0AAD7FU96_9AGAR</name>
<proteinExistence type="predicted"/>
<dbReference type="Proteomes" id="UP001221142">
    <property type="component" value="Unassembled WGS sequence"/>
</dbReference>
<comment type="caution">
    <text evidence="3">The sequence shown here is derived from an EMBL/GenBank/DDBJ whole genome shotgun (WGS) entry which is preliminary data.</text>
</comment>
<evidence type="ECO:0000313" key="3">
    <source>
        <dbReference type="EMBL" id="KAJ7643622.1"/>
    </source>
</evidence>
<evidence type="ECO:0000313" key="4">
    <source>
        <dbReference type="Proteomes" id="UP001221142"/>
    </source>
</evidence>
<organism evidence="3 4">
    <name type="scientific">Roridomyces roridus</name>
    <dbReference type="NCBI Taxonomy" id="1738132"/>
    <lineage>
        <taxon>Eukaryota</taxon>
        <taxon>Fungi</taxon>
        <taxon>Dikarya</taxon>
        <taxon>Basidiomycota</taxon>
        <taxon>Agaricomycotina</taxon>
        <taxon>Agaricomycetes</taxon>
        <taxon>Agaricomycetidae</taxon>
        <taxon>Agaricales</taxon>
        <taxon>Marasmiineae</taxon>
        <taxon>Mycenaceae</taxon>
        <taxon>Roridomyces</taxon>
    </lineage>
</organism>
<dbReference type="EMBL" id="JARKIF010000003">
    <property type="protein sequence ID" value="KAJ7643622.1"/>
    <property type="molecule type" value="Genomic_DNA"/>
</dbReference>
<reference evidence="3" key="1">
    <citation type="submission" date="2023-03" db="EMBL/GenBank/DDBJ databases">
        <title>Massive genome expansion in bonnet fungi (Mycena s.s.) driven by repeated elements and novel gene families across ecological guilds.</title>
        <authorList>
            <consortium name="Lawrence Berkeley National Laboratory"/>
            <person name="Harder C.B."/>
            <person name="Miyauchi S."/>
            <person name="Viragh M."/>
            <person name="Kuo A."/>
            <person name="Thoen E."/>
            <person name="Andreopoulos B."/>
            <person name="Lu D."/>
            <person name="Skrede I."/>
            <person name="Drula E."/>
            <person name="Henrissat B."/>
            <person name="Morin E."/>
            <person name="Kohler A."/>
            <person name="Barry K."/>
            <person name="LaButti K."/>
            <person name="Morin E."/>
            <person name="Salamov A."/>
            <person name="Lipzen A."/>
            <person name="Mereny Z."/>
            <person name="Hegedus B."/>
            <person name="Baldrian P."/>
            <person name="Stursova M."/>
            <person name="Weitz H."/>
            <person name="Taylor A."/>
            <person name="Grigoriev I.V."/>
            <person name="Nagy L.G."/>
            <person name="Martin F."/>
            <person name="Kauserud H."/>
        </authorList>
    </citation>
    <scope>NUCLEOTIDE SEQUENCE</scope>
    <source>
        <strain evidence="3">9284</strain>
    </source>
</reference>
<feature type="region of interest" description="Disordered" evidence="1">
    <location>
        <begin position="191"/>
        <end position="215"/>
    </location>
</feature>
<evidence type="ECO:0000259" key="2">
    <source>
        <dbReference type="Pfam" id="PF20415"/>
    </source>
</evidence>